<keyword evidence="1" id="KW-0812">Transmembrane</keyword>
<sequence>MRSDANPRLPRPRPGLEHFNRDWFHRRRFWIWGAVAVIVLLELLLVLRLLFPAAPGGLDGCLASPEGAPVTAMVTVGTQRKATYADGCFFFAELPPGRQQVVLEPVVGAPVRFEVEIVSDQALTLGTLMIP</sequence>
<comment type="caution">
    <text evidence="2">The sequence shown here is derived from an EMBL/GenBank/DDBJ whole genome shotgun (WGS) entry which is preliminary data.</text>
</comment>
<organism evidence="2 3">
    <name type="scientific">Candidatus Chloroploca asiatica</name>
    <dbReference type="NCBI Taxonomy" id="1506545"/>
    <lineage>
        <taxon>Bacteria</taxon>
        <taxon>Bacillati</taxon>
        <taxon>Chloroflexota</taxon>
        <taxon>Chloroflexia</taxon>
        <taxon>Chloroflexales</taxon>
        <taxon>Chloroflexineae</taxon>
        <taxon>Oscillochloridaceae</taxon>
        <taxon>Candidatus Chloroploca</taxon>
    </lineage>
</organism>
<keyword evidence="3" id="KW-1185">Reference proteome</keyword>
<gene>
    <name evidence="2" type="ORF">A9Q02_03140</name>
</gene>
<dbReference type="Proteomes" id="UP000220922">
    <property type="component" value="Unassembled WGS sequence"/>
</dbReference>
<feature type="transmembrane region" description="Helical" evidence="1">
    <location>
        <begin position="29"/>
        <end position="51"/>
    </location>
</feature>
<evidence type="ECO:0000313" key="2">
    <source>
        <dbReference type="EMBL" id="PDV98089.1"/>
    </source>
</evidence>
<accession>A0A2H3L732</accession>
<keyword evidence="1" id="KW-0472">Membrane</keyword>
<keyword evidence="1" id="KW-1133">Transmembrane helix</keyword>
<dbReference type="OrthoDB" id="160808at2"/>
<dbReference type="EMBL" id="LYXE01000110">
    <property type="protein sequence ID" value="PDV98089.1"/>
    <property type="molecule type" value="Genomic_DNA"/>
</dbReference>
<evidence type="ECO:0000313" key="3">
    <source>
        <dbReference type="Proteomes" id="UP000220922"/>
    </source>
</evidence>
<dbReference type="RefSeq" id="WP_097653814.1">
    <property type="nucleotide sequence ID" value="NZ_LYXE01000110.1"/>
</dbReference>
<reference evidence="2 3" key="1">
    <citation type="submission" date="2016-05" db="EMBL/GenBank/DDBJ databases">
        <authorList>
            <person name="Lavstsen T."/>
            <person name="Jespersen J.S."/>
        </authorList>
    </citation>
    <scope>NUCLEOTIDE SEQUENCE [LARGE SCALE GENOMIC DNA]</scope>
    <source>
        <strain evidence="2 3">B7-9</strain>
    </source>
</reference>
<proteinExistence type="predicted"/>
<name>A0A2H3L732_9CHLR</name>
<protein>
    <submittedName>
        <fullName evidence="2">Uncharacterized protein</fullName>
    </submittedName>
</protein>
<evidence type="ECO:0000256" key="1">
    <source>
        <dbReference type="SAM" id="Phobius"/>
    </source>
</evidence>
<dbReference type="AlphaFoldDB" id="A0A2H3L732"/>